<keyword evidence="1" id="KW-0805">Transcription regulation</keyword>
<proteinExistence type="predicted"/>
<dbReference type="InterPro" id="IPR036388">
    <property type="entry name" value="WH-like_DNA-bd_sf"/>
</dbReference>
<gene>
    <name evidence="4" type="ORF">SAMN06269173_11219</name>
</gene>
<evidence type="ECO:0000259" key="3">
    <source>
        <dbReference type="PROSITE" id="PS51000"/>
    </source>
</evidence>
<dbReference type="AlphaFoldDB" id="A0A239AET5"/>
<evidence type="ECO:0000313" key="4">
    <source>
        <dbReference type="EMBL" id="SNR93882.1"/>
    </source>
</evidence>
<reference evidence="5" key="1">
    <citation type="submission" date="2017-06" db="EMBL/GenBank/DDBJ databases">
        <authorList>
            <person name="Varghese N."/>
            <person name="Submissions S."/>
        </authorList>
    </citation>
    <scope>NUCLEOTIDE SEQUENCE [LARGE SCALE GENOMIC DNA]</scope>
    <source>
        <strain evidence="5">DSM 28041</strain>
    </source>
</reference>
<dbReference type="Proteomes" id="UP000198310">
    <property type="component" value="Unassembled WGS sequence"/>
</dbReference>
<dbReference type="PROSITE" id="PS51000">
    <property type="entry name" value="HTH_DEOR_2"/>
    <property type="match status" value="1"/>
</dbReference>
<dbReference type="RefSeq" id="WP_089333982.1">
    <property type="nucleotide sequence ID" value="NZ_FZNS01000012.1"/>
</dbReference>
<keyword evidence="2" id="KW-0804">Transcription</keyword>
<dbReference type="Pfam" id="PF08279">
    <property type="entry name" value="HTH_11"/>
    <property type="match status" value="1"/>
</dbReference>
<feature type="domain" description="HTH deoR-type" evidence="3">
    <location>
        <begin position="3"/>
        <end position="72"/>
    </location>
</feature>
<keyword evidence="5" id="KW-1185">Reference proteome</keyword>
<dbReference type="GO" id="GO:0003700">
    <property type="term" value="F:DNA-binding transcription factor activity"/>
    <property type="evidence" value="ECO:0007669"/>
    <property type="project" value="InterPro"/>
</dbReference>
<dbReference type="Gene3D" id="1.10.10.10">
    <property type="entry name" value="Winged helix-like DNA-binding domain superfamily/Winged helix DNA-binding domain"/>
    <property type="match status" value="1"/>
</dbReference>
<dbReference type="InterPro" id="IPR013196">
    <property type="entry name" value="HTH_11"/>
</dbReference>
<evidence type="ECO:0000256" key="1">
    <source>
        <dbReference type="ARBA" id="ARBA00023015"/>
    </source>
</evidence>
<dbReference type="InterPro" id="IPR001034">
    <property type="entry name" value="DeoR_HTH"/>
</dbReference>
<dbReference type="InterPro" id="IPR036390">
    <property type="entry name" value="WH_DNA-bd_sf"/>
</dbReference>
<organism evidence="4 5">
    <name type="scientific">Hymenobacter mucosus</name>
    <dbReference type="NCBI Taxonomy" id="1411120"/>
    <lineage>
        <taxon>Bacteria</taxon>
        <taxon>Pseudomonadati</taxon>
        <taxon>Bacteroidota</taxon>
        <taxon>Cytophagia</taxon>
        <taxon>Cytophagales</taxon>
        <taxon>Hymenobacteraceae</taxon>
        <taxon>Hymenobacter</taxon>
    </lineage>
</organism>
<name>A0A239AET5_9BACT</name>
<protein>
    <submittedName>
        <fullName evidence="4">HTH domain-containing protein</fullName>
    </submittedName>
</protein>
<dbReference type="EMBL" id="FZNS01000012">
    <property type="protein sequence ID" value="SNR93882.1"/>
    <property type="molecule type" value="Genomic_DNA"/>
</dbReference>
<evidence type="ECO:0000313" key="5">
    <source>
        <dbReference type="Proteomes" id="UP000198310"/>
    </source>
</evidence>
<accession>A0A239AET5</accession>
<evidence type="ECO:0000256" key="2">
    <source>
        <dbReference type="ARBA" id="ARBA00023163"/>
    </source>
</evidence>
<dbReference type="SUPFAM" id="SSF46785">
    <property type="entry name" value="Winged helix' DNA-binding domain"/>
    <property type="match status" value="1"/>
</dbReference>
<sequence length="100" mass="11115">MNRFDRVTAILLQLQAKRVVSGPTLAQQFGVSLRTIYRDLRTLEEATTLLTAVLTAQLTDAPTARFSGAAMDKVRAVLRRSERDHLATIAPHVQVFAPRN</sequence>